<dbReference type="EMBL" id="BQNB010018790">
    <property type="protein sequence ID" value="GJT78318.1"/>
    <property type="molecule type" value="Genomic_DNA"/>
</dbReference>
<comment type="caution">
    <text evidence="2">The sequence shown here is derived from an EMBL/GenBank/DDBJ whole genome shotgun (WGS) entry which is preliminary data.</text>
</comment>
<name>A0ABQ5GS63_9ASTR</name>
<evidence type="ECO:0008006" key="4">
    <source>
        <dbReference type="Google" id="ProtNLM"/>
    </source>
</evidence>
<evidence type="ECO:0000256" key="1">
    <source>
        <dbReference type="SAM" id="Coils"/>
    </source>
</evidence>
<proteinExistence type="predicted"/>
<dbReference type="Proteomes" id="UP001151760">
    <property type="component" value="Unassembled WGS sequence"/>
</dbReference>
<feature type="coiled-coil region" evidence="1">
    <location>
        <begin position="152"/>
        <end position="207"/>
    </location>
</feature>
<dbReference type="Gene3D" id="1.10.287.1490">
    <property type="match status" value="1"/>
</dbReference>
<evidence type="ECO:0000313" key="2">
    <source>
        <dbReference type="EMBL" id="GJT78318.1"/>
    </source>
</evidence>
<keyword evidence="3" id="KW-1185">Reference proteome</keyword>
<gene>
    <name evidence="2" type="ORF">Tco_1045043</name>
</gene>
<organism evidence="2 3">
    <name type="scientific">Tanacetum coccineum</name>
    <dbReference type="NCBI Taxonomy" id="301880"/>
    <lineage>
        <taxon>Eukaryota</taxon>
        <taxon>Viridiplantae</taxon>
        <taxon>Streptophyta</taxon>
        <taxon>Embryophyta</taxon>
        <taxon>Tracheophyta</taxon>
        <taxon>Spermatophyta</taxon>
        <taxon>Magnoliopsida</taxon>
        <taxon>eudicotyledons</taxon>
        <taxon>Gunneridae</taxon>
        <taxon>Pentapetalae</taxon>
        <taxon>asterids</taxon>
        <taxon>campanulids</taxon>
        <taxon>Asterales</taxon>
        <taxon>Asteraceae</taxon>
        <taxon>Asteroideae</taxon>
        <taxon>Anthemideae</taxon>
        <taxon>Anthemidinae</taxon>
        <taxon>Tanacetum</taxon>
    </lineage>
</organism>
<sequence>MFLAKNEFLEKVSYSAQKEYNDLLTSNDVLKQRVTTNFMFLKHDTSLEKMFEMIEKEYESNVSKISITSSTFETKNLKLVKEPREQMKCFDEEKKVFENTISKLEKDLAQRVKDFDDVKTELSRRTDKFETYFANLEKQNALLKSQLASQNYNSLQKENNDLRTSYNVLKKKFDQVSKRIEKYETYCEELEKDNNDLKMNYKSLFDSIKQKNDVSLVFTKSIPKVNVSKKIYMGKSSKPISRKVSQFTTYSLQKDRKYLKKQNSSVTFASQNHEKNESSKQIWKRKRENISKPFKYSRDEMFSIRKRDDSVLKKVKDLRFPFISKRIF</sequence>
<reference evidence="2" key="2">
    <citation type="submission" date="2022-01" db="EMBL/GenBank/DDBJ databases">
        <authorList>
            <person name="Yamashiro T."/>
            <person name="Shiraishi A."/>
            <person name="Satake H."/>
            <person name="Nakayama K."/>
        </authorList>
    </citation>
    <scope>NUCLEOTIDE SEQUENCE</scope>
</reference>
<reference evidence="2" key="1">
    <citation type="journal article" date="2022" name="Int. J. Mol. Sci.">
        <title>Draft Genome of Tanacetum Coccineum: Genomic Comparison of Closely Related Tanacetum-Family Plants.</title>
        <authorList>
            <person name="Yamashiro T."/>
            <person name="Shiraishi A."/>
            <person name="Nakayama K."/>
            <person name="Satake H."/>
        </authorList>
    </citation>
    <scope>NUCLEOTIDE SEQUENCE</scope>
</reference>
<keyword evidence="1" id="KW-0175">Coiled coil</keyword>
<accession>A0ABQ5GS63</accession>
<protein>
    <recommendedName>
        <fullName evidence="4">Synaptonemal complex protein 1</fullName>
    </recommendedName>
</protein>
<evidence type="ECO:0000313" key="3">
    <source>
        <dbReference type="Proteomes" id="UP001151760"/>
    </source>
</evidence>